<feature type="region of interest" description="Disordered" evidence="1">
    <location>
        <begin position="370"/>
        <end position="428"/>
    </location>
</feature>
<accession>G0RCT0</accession>
<dbReference type="RefSeq" id="XP_006963212.1">
    <property type="nucleotide sequence ID" value="XM_006963150.1"/>
</dbReference>
<name>G0RCT0_HYPJQ</name>
<evidence type="ECO:0000313" key="2">
    <source>
        <dbReference type="EMBL" id="EGR50635.1"/>
    </source>
</evidence>
<evidence type="ECO:0000313" key="3">
    <source>
        <dbReference type="Proteomes" id="UP000008984"/>
    </source>
</evidence>
<sequence>MDACLSAVVLCPSASLKAALGATCCLLVRSTHYARICGTNSRAIPESRIVARPLEALRRARLLLVRATATAALALTAASFDCSAFSPLVEQQPCKPACPHNTPNLPINRNVGATALAASACGLDKTPVVTGFVSFAQSLGLSARWYRVILISGIDDVCKHEPEKSAEVDGIRKAFWIHEVLRVPRYSYTARQLQVCTCRPRAQNNTQARTNGKALARWKARWCWYNASTGYFGHSCEVGRLATASPDSQEFPRSVSRAPQLVKSDPKARVARPSSLCQHRMGTFLAFSTAQEGEVVDAESFITAFTKPLSRRLSSSPSSFHSRTTHNLPQTTDNMSSGQVAAPYAIKPSQRANIRLSTSQDLYTTLSSSLSPLKGHQRPAIPFDNAMTKEGDRSPTSGILEDDFAVPAPPPPSPVSFRADRWPTPACH</sequence>
<proteinExistence type="predicted"/>
<dbReference type="GeneID" id="18482933"/>
<dbReference type="AlphaFoldDB" id="G0RCT0"/>
<dbReference type="eggNOG" id="ENOG502T75G">
    <property type="taxonomic scope" value="Eukaryota"/>
</dbReference>
<organism evidence="3">
    <name type="scientific">Hypocrea jecorina (strain QM6a)</name>
    <name type="common">Trichoderma reesei</name>
    <dbReference type="NCBI Taxonomy" id="431241"/>
    <lineage>
        <taxon>Eukaryota</taxon>
        <taxon>Fungi</taxon>
        <taxon>Dikarya</taxon>
        <taxon>Ascomycota</taxon>
        <taxon>Pezizomycotina</taxon>
        <taxon>Sordariomycetes</taxon>
        <taxon>Hypocreomycetidae</taxon>
        <taxon>Hypocreales</taxon>
        <taxon>Hypocreaceae</taxon>
        <taxon>Trichoderma</taxon>
    </lineage>
</organism>
<evidence type="ECO:0000256" key="1">
    <source>
        <dbReference type="SAM" id="MobiDB-lite"/>
    </source>
</evidence>
<feature type="compositionally biased region" description="Polar residues" evidence="1">
    <location>
        <begin position="320"/>
        <end position="336"/>
    </location>
</feature>
<reference evidence="2 3" key="1">
    <citation type="journal article" date="2008" name="Nat. Biotechnol.">
        <title>Genome sequencing and analysis of the biomass-degrading fungus Trichoderma reesei (syn. Hypocrea jecorina).</title>
        <authorList>
            <person name="Martinez D."/>
            <person name="Berka R.M."/>
            <person name="Henrissat B."/>
            <person name="Saloheimo M."/>
            <person name="Arvas M."/>
            <person name="Baker S.E."/>
            <person name="Chapman J."/>
            <person name="Chertkov O."/>
            <person name="Coutinho P.M."/>
            <person name="Cullen D."/>
            <person name="Danchin E.G."/>
            <person name="Grigoriev I.V."/>
            <person name="Harris P."/>
            <person name="Jackson M."/>
            <person name="Kubicek C.P."/>
            <person name="Han C.S."/>
            <person name="Ho I."/>
            <person name="Larrondo L.F."/>
            <person name="de Leon A.L."/>
            <person name="Magnuson J.K."/>
            <person name="Merino S."/>
            <person name="Misra M."/>
            <person name="Nelson B."/>
            <person name="Putnam N."/>
            <person name="Robbertse B."/>
            <person name="Salamov A.A."/>
            <person name="Schmoll M."/>
            <person name="Terry A."/>
            <person name="Thayer N."/>
            <person name="Westerholm-Parvinen A."/>
            <person name="Schoch C.L."/>
            <person name="Yao J."/>
            <person name="Barabote R."/>
            <person name="Nelson M.A."/>
            <person name="Detter C."/>
            <person name="Bruce D."/>
            <person name="Kuske C.R."/>
            <person name="Xie G."/>
            <person name="Richardson P."/>
            <person name="Rokhsar D.S."/>
            <person name="Lucas S.M."/>
            <person name="Rubin E.M."/>
            <person name="Dunn-Coleman N."/>
            <person name="Ward M."/>
            <person name="Brettin T.S."/>
        </authorList>
    </citation>
    <scope>NUCLEOTIDE SEQUENCE [LARGE SCALE GENOMIC DNA]</scope>
    <source>
        <strain evidence="2 3">QM6a</strain>
    </source>
</reference>
<dbReference type="HOGENOM" id="CLU_641019_0_0_1"/>
<keyword evidence="3" id="KW-1185">Reference proteome</keyword>
<dbReference type="OrthoDB" id="5204810at2759"/>
<dbReference type="VEuPathDB" id="FungiDB:TRIREDRAFT_120688"/>
<protein>
    <submittedName>
        <fullName evidence="2">Predicted protein</fullName>
    </submittedName>
</protein>
<dbReference type="Proteomes" id="UP000008984">
    <property type="component" value="Unassembled WGS sequence"/>
</dbReference>
<feature type="region of interest" description="Disordered" evidence="1">
    <location>
        <begin position="313"/>
        <end position="336"/>
    </location>
</feature>
<dbReference type="KEGG" id="tre:TRIREDRAFT_120688"/>
<gene>
    <name evidence="2" type="ORF">TRIREDRAFT_120688</name>
</gene>
<dbReference type="EMBL" id="GL985059">
    <property type="protein sequence ID" value="EGR50635.1"/>
    <property type="molecule type" value="Genomic_DNA"/>
</dbReference>